<keyword evidence="2" id="KW-1185">Reference proteome</keyword>
<dbReference type="InterPro" id="IPR036691">
    <property type="entry name" value="Endo/exonu/phosph_ase_sf"/>
</dbReference>
<comment type="caution">
    <text evidence="1">The sequence shown here is derived from an EMBL/GenBank/DDBJ whole genome shotgun (WGS) entry which is preliminary data.</text>
</comment>
<dbReference type="PANTHER" id="PTHR33710:SF83">
    <property type="entry name" value="ENDONUCLEASE_EXONUCLEASE_PHOSPHATASE DOMAIN-CONTAINING PROTEIN"/>
    <property type="match status" value="1"/>
</dbReference>
<dbReference type="OrthoDB" id="1750980at2759"/>
<organism evidence="1 2">
    <name type="scientific">Parasponia andersonii</name>
    <name type="common">Sponia andersonii</name>
    <dbReference type="NCBI Taxonomy" id="3476"/>
    <lineage>
        <taxon>Eukaryota</taxon>
        <taxon>Viridiplantae</taxon>
        <taxon>Streptophyta</taxon>
        <taxon>Embryophyta</taxon>
        <taxon>Tracheophyta</taxon>
        <taxon>Spermatophyta</taxon>
        <taxon>Magnoliopsida</taxon>
        <taxon>eudicotyledons</taxon>
        <taxon>Gunneridae</taxon>
        <taxon>Pentapetalae</taxon>
        <taxon>rosids</taxon>
        <taxon>fabids</taxon>
        <taxon>Rosales</taxon>
        <taxon>Cannabaceae</taxon>
        <taxon>Parasponia</taxon>
    </lineage>
</organism>
<keyword evidence="1" id="KW-0378">Hydrolase</keyword>
<dbReference type="Gene3D" id="3.60.10.10">
    <property type="entry name" value="Endonuclease/exonuclease/phosphatase"/>
    <property type="match status" value="1"/>
</dbReference>
<protein>
    <submittedName>
        <fullName evidence="1">Endonuclease/exonuclease/phosphatase</fullName>
    </submittedName>
</protein>
<keyword evidence="1" id="KW-0269">Exonuclease</keyword>
<dbReference type="PANTHER" id="PTHR33710">
    <property type="entry name" value="BNAC02G09200D PROTEIN"/>
    <property type="match status" value="1"/>
</dbReference>
<reference evidence="2" key="1">
    <citation type="submission" date="2016-06" db="EMBL/GenBank/DDBJ databases">
        <title>Parallel loss of symbiosis genes in relatives of nitrogen-fixing non-legume Parasponia.</title>
        <authorList>
            <person name="Van Velzen R."/>
            <person name="Holmer R."/>
            <person name="Bu F."/>
            <person name="Rutten L."/>
            <person name="Van Zeijl A."/>
            <person name="Liu W."/>
            <person name="Santuari L."/>
            <person name="Cao Q."/>
            <person name="Sharma T."/>
            <person name="Shen D."/>
            <person name="Roswanjaya Y."/>
            <person name="Wardhani T."/>
            <person name="Kalhor M.S."/>
            <person name="Jansen J."/>
            <person name="Van den Hoogen J."/>
            <person name="Gungor B."/>
            <person name="Hartog M."/>
            <person name="Hontelez J."/>
            <person name="Verver J."/>
            <person name="Yang W.-C."/>
            <person name="Schijlen E."/>
            <person name="Repin R."/>
            <person name="Schilthuizen M."/>
            <person name="Schranz E."/>
            <person name="Heidstra R."/>
            <person name="Miyata K."/>
            <person name="Fedorova E."/>
            <person name="Kohlen W."/>
            <person name="Bisseling T."/>
            <person name="Smit S."/>
            <person name="Geurts R."/>
        </authorList>
    </citation>
    <scope>NUCLEOTIDE SEQUENCE [LARGE SCALE GENOMIC DNA]</scope>
    <source>
        <strain evidence="2">cv. WU1-14</strain>
    </source>
</reference>
<name>A0A2P5A5J2_PARAD</name>
<dbReference type="GO" id="GO:0004519">
    <property type="term" value="F:endonuclease activity"/>
    <property type="evidence" value="ECO:0007669"/>
    <property type="project" value="UniProtKB-KW"/>
</dbReference>
<dbReference type="Proteomes" id="UP000237105">
    <property type="component" value="Unassembled WGS sequence"/>
</dbReference>
<dbReference type="SUPFAM" id="SSF56219">
    <property type="entry name" value="DNase I-like"/>
    <property type="match status" value="1"/>
</dbReference>
<dbReference type="AlphaFoldDB" id="A0A2P5A5J2"/>
<gene>
    <name evidence="1" type="ORF">PanWU01x14_366710</name>
</gene>
<proteinExistence type="predicted"/>
<dbReference type="GO" id="GO:0004527">
    <property type="term" value="F:exonuclease activity"/>
    <property type="evidence" value="ECO:0007669"/>
    <property type="project" value="UniProtKB-KW"/>
</dbReference>
<accession>A0A2P5A5J2</accession>
<evidence type="ECO:0000313" key="1">
    <source>
        <dbReference type="EMBL" id="PON31821.1"/>
    </source>
</evidence>
<sequence length="225" mass="25867">MLVSSLPVILPRRVELIMLRRKPIKIWIRRVLVPRTADQHEYTVLECTGTGESLYITNLIGFGPFVVNSEGRSGGLMLLWNDDWQHLNSLPWLCGGDFNEILCLSKKSRGNDRAAPAMNNFLNTLLYCGLSDLGSSSSPFTWMNKHPNNDFIQEKLHQYVCSDNWHKLYNTSIVEHGDFISSDHCPLIVWLNKGLDNQDNLSNWDLKFEPYWLREDGCRVVVEKA</sequence>
<evidence type="ECO:0000313" key="2">
    <source>
        <dbReference type="Proteomes" id="UP000237105"/>
    </source>
</evidence>
<keyword evidence="1" id="KW-0255">Endonuclease</keyword>
<dbReference type="EMBL" id="JXTB01000921">
    <property type="protein sequence ID" value="PON31821.1"/>
    <property type="molecule type" value="Genomic_DNA"/>
</dbReference>
<keyword evidence="1" id="KW-0540">Nuclease</keyword>